<evidence type="ECO:0000313" key="1">
    <source>
        <dbReference type="EMBL" id="BCO09233.1"/>
    </source>
</evidence>
<organism evidence="1 2">
    <name type="scientific">Desulfolithobacter dissulfuricans</name>
    <dbReference type="NCBI Taxonomy" id="2795293"/>
    <lineage>
        <taxon>Bacteria</taxon>
        <taxon>Pseudomonadati</taxon>
        <taxon>Thermodesulfobacteriota</taxon>
        <taxon>Desulfobulbia</taxon>
        <taxon>Desulfobulbales</taxon>
        <taxon>Desulfobulbaceae</taxon>
        <taxon>Desulfolithobacter</taxon>
    </lineage>
</organism>
<gene>
    <name evidence="1" type="ORF">GF1_16090</name>
</gene>
<accession>A0A915U0H2</accession>
<proteinExistence type="predicted"/>
<dbReference type="AlphaFoldDB" id="A0A915U0H2"/>
<sequence>MGVSPSKYYNWQNRYGKASEHNGLVPRDFWLEGWEKQTIIKFSLEHPLEGYRRLTFMMLDQDIVAVSPSSVYRVLKKEGFLRRWNSKPSRKGERICPAPESA</sequence>
<evidence type="ECO:0000313" key="2">
    <source>
        <dbReference type="Proteomes" id="UP001063350"/>
    </source>
</evidence>
<dbReference type="KEGG" id="ddu:GF1_16090"/>
<keyword evidence="2" id="KW-1185">Reference proteome</keyword>
<protein>
    <submittedName>
        <fullName evidence="1">Uncharacterized protein</fullName>
    </submittedName>
</protein>
<dbReference type="RefSeq" id="WP_267925988.1">
    <property type="nucleotide sequence ID" value="NZ_AP024233.1"/>
</dbReference>
<dbReference type="Proteomes" id="UP001063350">
    <property type="component" value="Chromosome"/>
</dbReference>
<reference evidence="1" key="1">
    <citation type="submission" date="2020-12" db="EMBL/GenBank/DDBJ databases">
        <title>Desulfobium dissulfuricans gen. nov., sp. nov., a novel mesophilic, sulfate-reducing bacterium isolated from a deep-sea hydrothermal vent.</title>
        <authorList>
            <person name="Hashimoto Y."/>
            <person name="Tame A."/>
            <person name="Sawayama S."/>
            <person name="Miyazaki J."/>
            <person name="Takai K."/>
            <person name="Nakagawa S."/>
        </authorList>
    </citation>
    <scope>NUCLEOTIDE SEQUENCE</scope>
    <source>
        <strain evidence="1">GF1</strain>
    </source>
</reference>
<name>A0A915U0H2_9BACT</name>
<dbReference type="EMBL" id="AP024233">
    <property type="protein sequence ID" value="BCO09233.1"/>
    <property type="molecule type" value="Genomic_DNA"/>
</dbReference>